<dbReference type="RefSeq" id="WP_203420889.1">
    <property type="nucleotide sequence ID" value="NZ_CP069352.1"/>
</dbReference>
<evidence type="ECO:0000313" key="1">
    <source>
        <dbReference type="EMBL" id="QRK85377.1"/>
    </source>
</evidence>
<keyword evidence="2" id="KW-1185">Reference proteome</keyword>
<gene>
    <name evidence="1" type="ORF">JN757_06275</name>
</gene>
<proteinExistence type="predicted"/>
<evidence type="ECO:0000313" key="2">
    <source>
        <dbReference type="Proteomes" id="UP000663686"/>
    </source>
</evidence>
<dbReference type="Proteomes" id="UP000663686">
    <property type="component" value="Chromosome"/>
</dbReference>
<dbReference type="EMBL" id="CP069352">
    <property type="protein sequence ID" value="QRK85377.1"/>
    <property type="molecule type" value="Genomic_DNA"/>
</dbReference>
<protein>
    <submittedName>
        <fullName evidence="1">Uncharacterized protein</fullName>
    </submittedName>
</protein>
<reference evidence="1 2" key="1">
    <citation type="submission" date="2021-02" db="EMBL/GenBank/DDBJ databases">
        <authorList>
            <person name="Cea Torrescassana E."/>
        </authorList>
    </citation>
    <scope>NUCLEOTIDE SEQUENCE [LARGE SCALE GENOMIC DNA]</scope>
    <source>
        <strain evidence="1 2">CT364</strain>
    </source>
</reference>
<name>A0ABX7GK11_9PSED</name>
<reference evidence="1 2" key="2">
    <citation type="submission" date="2021-03" db="EMBL/GenBank/DDBJ databases">
        <title>P. granadensis CT364 genome publication.</title>
        <authorList>
            <person name="Stach J."/>
            <person name="Montero-Calasanz Md.C."/>
        </authorList>
    </citation>
    <scope>NUCLEOTIDE SEQUENCE [LARGE SCALE GENOMIC DNA]</scope>
    <source>
        <strain evidence="1 2">CT364</strain>
    </source>
</reference>
<organism evidence="1 2">
    <name type="scientific">Pseudomonas granadensis</name>
    <dbReference type="NCBI Taxonomy" id="1421430"/>
    <lineage>
        <taxon>Bacteria</taxon>
        <taxon>Pseudomonadati</taxon>
        <taxon>Pseudomonadota</taxon>
        <taxon>Gammaproteobacteria</taxon>
        <taxon>Pseudomonadales</taxon>
        <taxon>Pseudomonadaceae</taxon>
        <taxon>Pseudomonas</taxon>
    </lineage>
</organism>
<sequence>MNITITKIIRNSANETQIEYSSDYGTGVSKFIGPPPKKDQALDVEIDINDNFYWGKNLATSKKKAPSIYYNNGKTFITAELLTIEDDGCGVLKIGDCIALISVEKRNQTFPLFVDMISTDFSFYPNNL</sequence>
<accession>A0ABX7GK11</accession>